<keyword evidence="3" id="KW-0808">Transferase</keyword>
<comment type="caution">
    <text evidence="7">The sequence shown here is derived from an EMBL/GenBank/DDBJ whole genome shotgun (WGS) entry which is preliminary data.</text>
</comment>
<organism evidence="7 8">
    <name type="scientific">Xenophilus arseniciresistens</name>
    <dbReference type="NCBI Taxonomy" id="1283306"/>
    <lineage>
        <taxon>Bacteria</taxon>
        <taxon>Pseudomonadati</taxon>
        <taxon>Pseudomonadota</taxon>
        <taxon>Betaproteobacteria</taxon>
        <taxon>Burkholderiales</taxon>
        <taxon>Comamonadaceae</taxon>
        <taxon>Xenophilus</taxon>
    </lineage>
</organism>
<evidence type="ECO:0000313" key="8">
    <source>
        <dbReference type="Proteomes" id="UP001212602"/>
    </source>
</evidence>
<evidence type="ECO:0000256" key="6">
    <source>
        <dbReference type="PIRSR" id="PIRSR003085-1"/>
    </source>
</evidence>
<gene>
    <name evidence="7" type="ORF">PGB34_00810</name>
</gene>
<dbReference type="GO" id="GO:0008610">
    <property type="term" value="P:lipid biosynthetic process"/>
    <property type="evidence" value="ECO:0007669"/>
    <property type="project" value="InterPro"/>
</dbReference>
<dbReference type="GO" id="GO:0032259">
    <property type="term" value="P:methylation"/>
    <property type="evidence" value="ECO:0007669"/>
    <property type="project" value="UniProtKB-KW"/>
</dbReference>
<name>A0AAE3SYJ6_9BURK</name>
<protein>
    <submittedName>
        <fullName evidence="7">Cyclopropane-fatty-acyl-phospholipid synthase</fullName>
    </submittedName>
</protein>
<dbReference type="SUPFAM" id="SSF53335">
    <property type="entry name" value="S-adenosyl-L-methionine-dependent methyltransferases"/>
    <property type="match status" value="1"/>
</dbReference>
<dbReference type="InterPro" id="IPR003333">
    <property type="entry name" value="CMAS"/>
</dbReference>
<evidence type="ECO:0000256" key="5">
    <source>
        <dbReference type="ARBA" id="ARBA00023098"/>
    </source>
</evidence>
<accession>A0AAE3SYJ6</accession>
<evidence type="ECO:0000256" key="1">
    <source>
        <dbReference type="ARBA" id="ARBA00010815"/>
    </source>
</evidence>
<dbReference type="Gene3D" id="3.40.50.150">
    <property type="entry name" value="Vaccinia Virus protein VP39"/>
    <property type="match status" value="1"/>
</dbReference>
<evidence type="ECO:0000256" key="2">
    <source>
        <dbReference type="ARBA" id="ARBA00022603"/>
    </source>
</evidence>
<dbReference type="Pfam" id="PF02353">
    <property type="entry name" value="CMAS"/>
    <property type="match status" value="1"/>
</dbReference>
<comment type="similarity">
    <text evidence="1">Belongs to the CFA/CMAS family.</text>
</comment>
<reference evidence="7" key="1">
    <citation type="submission" date="2023-01" db="EMBL/GenBank/DDBJ databases">
        <title>Xenophilus mangrovi sp. nov., isolated from soil of Mangrove nature reserve.</title>
        <authorList>
            <person name="Xu S."/>
            <person name="Liu Z."/>
            <person name="Xu Y."/>
        </authorList>
    </citation>
    <scope>NUCLEOTIDE SEQUENCE</scope>
    <source>
        <strain evidence="7">YW8</strain>
    </source>
</reference>
<keyword evidence="2" id="KW-0489">Methyltransferase</keyword>
<dbReference type="GO" id="GO:0008168">
    <property type="term" value="F:methyltransferase activity"/>
    <property type="evidence" value="ECO:0007669"/>
    <property type="project" value="UniProtKB-KW"/>
</dbReference>
<keyword evidence="8" id="KW-1185">Reference proteome</keyword>
<dbReference type="RefSeq" id="WP_271426166.1">
    <property type="nucleotide sequence ID" value="NZ_JAQIPB010000001.1"/>
</dbReference>
<feature type="active site" evidence="6">
    <location>
        <position position="377"/>
    </location>
</feature>
<keyword evidence="5" id="KW-0443">Lipid metabolism</keyword>
<dbReference type="CDD" id="cd02440">
    <property type="entry name" value="AdoMet_MTases"/>
    <property type="match status" value="1"/>
</dbReference>
<keyword evidence="4" id="KW-0949">S-adenosyl-L-methionine</keyword>
<dbReference type="PIRSF" id="PIRSF003085">
    <property type="entry name" value="CMAS"/>
    <property type="match status" value="1"/>
</dbReference>
<dbReference type="PANTHER" id="PTHR43667">
    <property type="entry name" value="CYCLOPROPANE-FATTY-ACYL-PHOSPHOLIPID SYNTHASE"/>
    <property type="match status" value="1"/>
</dbReference>
<evidence type="ECO:0000256" key="3">
    <source>
        <dbReference type="ARBA" id="ARBA00022679"/>
    </source>
</evidence>
<dbReference type="InterPro" id="IPR029063">
    <property type="entry name" value="SAM-dependent_MTases_sf"/>
</dbReference>
<dbReference type="EMBL" id="JAQIPB010000001">
    <property type="protein sequence ID" value="MDA7414891.1"/>
    <property type="molecule type" value="Genomic_DNA"/>
</dbReference>
<dbReference type="AlphaFoldDB" id="A0AAE3SYJ6"/>
<sequence>MPGFLLNRPAQRLLERLLSRVQHGCVTVQLPDGRQLEARGPLPGPQAQLHIVRWRALWRLLREGDLGFARAYGLGDWHTPELVTLLDFALANESAFGSGLQGQRWARVLARVGHLLRANTRRGSRDNIAAHYDLGNHFYAQWLDRQMLYSSALYRNSRQSLEQAQEERLQRILQLMDTPHGGQVLEIGCGWGALAVRLARQRQARVTALTLSREQLAHARQRAVMAGVSPLVELRLQDYRDTEGQYDRIVSIEMVEAVGEAFWPAYFDTLKRCLRPGGKVVLQAITIDEAHFERYRQGADFIQRCIFPGGMLPTPTILRQQAERAGLVLRESQRFGASYALTLAEWRRRFLAAAPQISALGFDRDFRRLWEYYLCYCEAGFNAGRVDVGLYVLEHADFGDEGAPPAAAAA</sequence>
<evidence type="ECO:0000313" key="7">
    <source>
        <dbReference type="EMBL" id="MDA7414891.1"/>
    </source>
</evidence>
<dbReference type="InterPro" id="IPR050723">
    <property type="entry name" value="CFA/CMAS"/>
</dbReference>
<dbReference type="PANTHER" id="PTHR43667:SF2">
    <property type="entry name" value="FATTY ACID C-METHYL TRANSFERASE"/>
    <property type="match status" value="1"/>
</dbReference>
<dbReference type="Proteomes" id="UP001212602">
    <property type="component" value="Unassembled WGS sequence"/>
</dbReference>
<evidence type="ECO:0000256" key="4">
    <source>
        <dbReference type="ARBA" id="ARBA00022691"/>
    </source>
</evidence>
<proteinExistence type="inferred from homology"/>